<accession>A0A1K1M422</accession>
<sequence length="320" mass="35277">MRYINPGLAEFLDVEDGTTVEGTKFNPDNGVALYQPKANEGIDITLETAPTHFYAKFDVYIPPWSEMSDGIMAEVGFYSNHSGYTGFYGWQLRKYSSDLDPQVIIGNSSSYDKYVEYKVGGALKFDSINSFWMHFKARSASAADGEYQVYMNGEKIMENTQKYIYMDAISKLVIYATQNYGKCYLSNIIMSFDEEISLKEKIQAVPLGDVVTDMTAQEDGTYLAGVAGQQILQTVDVESLIAQYGGISKVTGIAIGGRPAYRTGEDLTRLTGISKADGEQAEHGIKKLHTNINMGMADCYSVNTTISDMAGMQLGWKAGV</sequence>
<dbReference type="Proteomes" id="UP000182958">
    <property type="component" value="Unassembled WGS sequence"/>
</dbReference>
<name>A0A1K1M422_SELRU</name>
<dbReference type="AlphaFoldDB" id="A0A1K1M422"/>
<evidence type="ECO:0000313" key="2">
    <source>
        <dbReference type="Proteomes" id="UP000182958"/>
    </source>
</evidence>
<gene>
    <name evidence="1" type="ORF">SAMN02910323_0559</name>
</gene>
<reference evidence="2" key="1">
    <citation type="submission" date="2016-11" db="EMBL/GenBank/DDBJ databases">
        <authorList>
            <person name="Varghese N."/>
            <person name="Submissions S."/>
        </authorList>
    </citation>
    <scope>NUCLEOTIDE SEQUENCE [LARGE SCALE GENOMIC DNA]</scope>
    <source>
        <strain evidence="2">C3</strain>
    </source>
</reference>
<proteinExistence type="predicted"/>
<organism evidence="1 2">
    <name type="scientific">Selenomonas ruminantium</name>
    <dbReference type="NCBI Taxonomy" id="971"/>
    <lineage>
        <taxon>Bacteria</taxon>
        <taxon>Bacillati</taxon>
        <taxon>Bacillota</taxon>
        <taxon>Negativicutes</taxon>
        <taxon>Selenomonadales</taxon>
        <taxon>Selenomonadaceae</taxon>
        <taxon>Selenomonas</taxon>
    </lineage>
</organism>
<keyword evidence="2" id="KW-1185">Reference proteome</keyword>
<evidence type="ECO:0000313" key="1">
    <source>
        <dbReference type="EMBL" id="SFW17825.1"/>
    </source>
</evidence>
<protein>
    <submittedName>
        <fullName evidence="1">Uncharacterized protein</fullName>
    </submittedName>
</protein>
<dbReference type="EMBL" id="FPJA01000004">
    <property type="protein sequence ID" value="SFW17825.1"/>
    <property type="molecule type" value="Genomic_DNA"/>
</dbReference>